<dbReference type="STRING" id="3469.A0A4Y7LK20"/>
<feature type="chain" id="PRO_5021226051" description="Isopenicillin N synthase-like Fe(2+) 2OG dioxygenase domain-containing protein" evidence="4">
    <location>
        <begin position="18"/>
        <end position="653"/>
    </location>
</feature>
<feature type="signal peptide" evidence="4">
    <location>
        <begin position="1"/>
        <end position="17"/>
    </location>
</feature>
<gene>
    <name evidence="6" type="ORF">C5167_047251</name>
</gene>
<dbReference type="SUPFAM" id="SSF51197">
    <property type="entry name" value="Clavaminate synthase-like"/>
    <property type="match status" value="1"/>
</dbReference>
<sequence>MDRVQLILIGLPLFLFCSDILNLFSPPPPSKPLPAKPIHHQHQQQQYPPIQQTLDLPTQTIGGGAGYGNTITINFCSSCSYRGNAVTMGKMLEASFPGIDVILENYPAPLPKRLLSKVVPVFQVGVMGIVMAGEQIFPRLGFVTPPAFYFAMRQNRFGTIATAWLFGNALQSFLQSSGAFEVLINDELIFSKLKEKRFPSEFELKDIVGKRLSNSRIVDGRGAGKKYMYTENTEHSSVMASSAENPQMAPAPTLCGVTAAPPPTPSAQPNRISTSDAEDALSRLLHRLPPTLSLPSRLAPRTTSPPSVAFSQDDPSFLNPILSSSSAPSQLGFFQLSNHNIPSKLAVAAEKEALSLLNLPSSEKRQLFSDIWPLSFDYNDDGEEDGEDGNGESFCFDTSCTTESTQSLSSLKEFANSLEKVGLETIKALSHAVGFENPLGEEDSAASNRFSSLMWISEGVPGNNPGFSGRFYPYIIALQYQIRCRKYSLLADSGWVSVSPQVDSVLVTIGDVAQVWSNGKLKKVRGRPTAFSESTRCISMSLLLTLPTDSTASDNFLHPAPALVPTAAADTNDSTGEEHNITDCKTNHEDDQDIISRNSEMVGMDNSSTSSSKRITEDKILFCSFNFEDYAWRVYHERLPFKDPLDRYRLSDD</sequence>
<dbReference type="Pfam" id="PF10262">
    <property type="entry name" value="Rdx"/>
    <property type="match status" value="1"/>
</dbReference>
<evidence type="ECO:0000256" key="2">
    <source>
        <dbReference type="ARBA" id="ARBA00023284"/>
    </source>
</evidence>
<dbReference type="PANTHER" id="PTHR13544:SF0">
    <property type="entry name" value="THIOREDOXIN REDUCTASE-LIKE SELENOPROTEIN T"/>
    <property type="match status" value="1"/>
</dbReference>
<feature type="compositionally biased region" description="Basic and acidic residues" evidence="3">
    <location>
        <begin position="576"/>
        <end position="589"/>
    </location>
</feature>
<evidence type="ECO:0000313" key="7">
    <source>
        <dbReference type="Proteomes" id="UP000316621"/>
    </source>
</evidence>
<evidence type="ECO:0000313" key="6">
    <source>
        <dbReference type="EMBL" id="RZC84465.1"/>
    </source>
</evidence>
<accession>A0A4Y7LK20</accession>
<keyword evidence="7" id="KW-1185">Reference proteome</keyword>
<evidence type="ECO:0000259" key="5">
    <source>
        <dbReference type="Pfam" id="PF03171"/>
    </source>
</evidence>
<dbReference type="InterPro" id="IPR019389">
    <property type="entry name" value="Selenoprotein_T"/>
</dbReference>
<feature type="domain" description="Isopenicillin N synthase-like Fe(2+) 2OG dioxygenase" evidence="5">
    <location>
        <begin position="489"/>
        <end position="539"/>
    </location>
</feature>
<dbReference type="AlphaFoldDB" id="A0A4Y7LK20"/>
<dbReference type="Proteomes" id="UP000316621">
    <property type="component" value="Chromosome 11"/>
</dbReference>
<keyword evidence="1 4" id="KW-0732">Signal</keyword>
<proteinExistence type="predicted"/>
<dbReference type="Gene3D" id="3.40.30.10">
    <property type="entry name" value="Glutaredoxin"/>
    <property type="match status" value="1"/>
</dbReference>
<dbReference type="InterPro" id="IPR036249">
    <property type="entry name" value="Thioredoxin-like_sf"/>
</dbReference>
<dbReference type="EMBL" id="CM010725">
    <property type="protein sequence ID" value="RZC84465.1"/>
    <property type="molecule type" value="Genomic_DNA"/>
</dbReference>
<dbReference type="Gene3D" id="2.60.120.330">
    <property type="entry name" value="B-lactam Antibiotic, Isopenicillin N Synthase, Chain"/>
    <property type="match status" value="1"/>
</dbReference>
<dbReference type="Gramene" id="RZC84465">
    <property type="protein sequence ID" value="RZC84465"/>
    <property type="gene ID" value="C5167_047251"/>
</dbReference>
<organism evidence="6 7">
    <name type="scientific">Papaver somniferum</name>
    <name type="common">Opium poppy</name>
    <dbReference type="NCBI Taxonomy" id="3469"/>
    <lineage>
        <taxon>Eukaryota</taxon>
        <taxon>Viridiplantae</taxon>
        <taxon>Streptophyta</taxon>
        <taxon>Embryophyta</taxon>
        <taxon>Tracheophyta</taxon>
        <taxon>Spermatophyta</taxon>
        <taxon>Magnoliopsida</taxon>
        <taxon>Ranunculales</taxon>
        <taxon>Papaveraceae</taxon>
        <taxon>Papaveroideae</taxon>
        <taxon>Papaver</taxon>
    </lineage>
</organism>
<evidence type="ECO:0000256" key="1">
    <source>
        <dbReference type="ARBA" id="ARBA00022729"/>
    </source>
</evidence>
<dbReference type="GO" id="GO:0045454">
    <property type="term" value="P:cell redox homeostasis"/>
    <property type="evidence" value="ECO:0007669"/>
    <property type="project" value="TreeGrafter"/>
</dbReference>
<dbReference type="NCBIfam" id="TIGR02174">
    <property type="entry name" value="CXXU_selWTH"/>
    <property type="match status" value="1"/>
</dbReference>
<reference evidence="6 7" key="1">
    <citation type="journal article" date="2018" name="Science">
        <title>The opium poppy genome and morphinan production.</title>
        <authorList>
            <person name="Guo L."/>
            <person name="Winzer T."/>
            <person name="Yang X."/>
            <person name="Li Y."/>
            <person name="Ning Z."/>
            <person name="He Z."/>
            <person name="Teodor R."/>
            <person name="Lu Y."/>
            <person name="Bowser T.A."/>
            <person name="Graham I.A."/>
            <person name="Ye K."/>
        </authorList>
    </citation>
    <scope>NUCLEOTIDE SEQUENCE [LARGE SCALE GENOMIC DNA]</scope>
    <source>
        <strain evidence="7">cv. HN1</strain>
        <tissue evidence="6">Leaves</tissue>
    </source>
</reference>
<dbReference type="GO" id="GO:0005789">
    <property type="term" value="C:endoplasmic reticulum membrane"/>
    <property type="evidence" value="ECO:0007669"/>
    <property type="project" value="TreeGrafter"/>
</dbReference>
<evidence type="ECO:0000256" key="3">
    <source>
        <dbReference type="SAM" id="MobiDB-lite"/>
    </source>
</evidence>
<dbReference type="GO" id="GO:0004791">
    <property type="term" value="F:thioredoxin-disulfide reductase (NADPH) activity"/>
    <property type="evidence" value="ECO:0007669"/>
    <property type="project" value="TreeGrafter"/>
</dbReference>
<dbReference type="InterPro" id="IPR044861">
    <property type="entry name" value="IPNS-like_FE2OG_OXY"/>
</dbReference>
<evidence type="ECO:0000256" key="4">
    <source>
        <dbReference type="SAM" id="SignalP"/>
    </source>
</evidence>
<feature type="region of interest" description="Disordered" evidence="3">
    <location>
        <begin position="567"/>
        <end position="592"/>
    </location>
</feature>
<name>A0A4Y7LK20_PAPSO</name>
<protein>
    <recommendedName>
        <fullName evidence="5">Isopenicillin N synthase-like Fe(2+) 2OG dioxygenase domain-containing protein</fullName>
    </recommendedName>
</protein>
<keyword evidence="2" id="KW-0676">Redox-active center</keyword>
<dbReference type="Pfam" id="PF03171">
    <property type="entry name" value="2OG-FeII_Oxy"/>
    <property type="match status" value="1"/>
</dbReference>
<dbReference type="SUPFAM" id="SSF52833">
    <property type="entry name" value="Thioredoxin-like"/>
    <property type="match status" value="1"/>
</dbReference>
<dbReference type="InterPro" id="IPR011893">
    <property type="entry name" value="Selenoprotein_Rdx-typ"/>
</dbReference>
<dbReference type="PANTHER" id="PTHR13544">
    <property type="entry name" value="SELENOPROTEIN T"/>
    <property type="match status" value="1"/>
</dbReference>
<dbReference type="InterPro" id="IPR027443">
    <property type="entry name" value="IPNS-like_sf"/>
</dbReference>